<evidence type="ECO:0000313" key="1">
    <source>
        <dbReference type="EMBL" id="KKK68009.1"/>
    </source>
</evidence>
<accession>A0A0F8ZNQ0</accession>
<comment type="caution">
    <text evidence="1">The sequence shown here is derived from an EMBL/GenBank/DDBJ whole genome shotgun (WGS) entry which is preliminary data.</text>
</comment>
<dbReference type="GO" id="GO:0003677">
    <property type="term" value="F:DNA binding"/>
    <property type="evidence" value="ECO:0007669"/>
    <property type="project" value="InterPro"/>
</dbReference>
<gene>
    <name evidence="1" type="ORF">LCGC14_2948370</name>
</gene>
<organism evidence="1">
    <name type="scientific">marine sediment metagenome</name>
    <dbReference type="NCBI Taxonomy" id="412755"/>
    <lineage>
        <taxon>unclassified sequences</taxon>
        <taxon>metagenomes</taxon>
        <taxon>ecological metagenomes</taxon>
    </lineage>
</organism>
<dbReference type="AlphaFoldDB" id="A0A0F8ZNQ0"/>
<dbReference type="Gene3D" id="1.10.260.40">
    <property type="entry name" value="lambda repressor-like DNA-binding domains"/>
    <property type="match status" value="1"/>
</dbReference>
<protein>
    <submittedName>
        <fullName evidence="1">Uncharacterized protein</fullName>
    </submittedName>
</protein>
<feature type="non-terminal residue" evidence="1">
    <location>
        <position position="43"/>
    </location>
</feature>
<dbReference type="EMBL" id="LAZR01059332">
    <property type="protein sequence ID" value="KKK68009.1"/>
    <property type="molecule type" value="Genomic_DNA"/>
</dbReference>
<name>A0A0F8ZNQ0_9ZZZZ</name>
<reference evidence="1" key="1">
    <citation type="journal article" date="2015" name="Nature">
        <title>Complex archaea that bridge the gap between prokaryotes and eukaryotes.</title>
        <authorList>
            <person name="Spang A."/>
            <person name="Saw J.H."/>
            <person name="Jorgensen S.L."/>
            <person name="Zaremba-Niedzwiedzka K."/>
            <person name="Martijn J."/>
            <person name="Lind A.E."/>
            <person name="van Eijk R."/>
            <person name="Schleper C."/>
            <person name="Guy L."/>
            <person name="Ettema T.J."/>
        </authorList>
    </citation>
    <scope>NUCLEOTIDE SEQUENCE</scope>
</reference>
<dbReference type="InterPro" id="IPR010982">
    <property type="entry name" value="Lambda_DNA-bd_dom_sf"/>
</dbReference>
<proteinExistence type="predicted"/>
<sequence length="43" mass="5026">MNKKPLDNSIPMVYSEAMTSKQLQQWRKRNGYSQSQLAKVLKV</sequence>